<gene>
    <name evidence="2" type="ORF">PDM29_09610</name>
</gene>
<protein>
    <submittedName>
        <fullName evidence="2">Uncharacterized protein</fullName>
    </submittedName>
</protein>
<reference evidence="2 3" key="1">
    <citation type="submission" date="2022-12" db="EMBL/GenBank/DDBJ databases">
        <title>Two new species, Stenotrophomonas aracearum and Stenotrophomonas oahuensis, isolated from Anthurium (Araceae family) in Hawaii.</title>
        <authorList>
            <person name="Chunag S.C."/>
            <person name="Dobhal S."/>
            <person name="Alvarez A."/>
            <person name="Arif M."/>
        </authorList>
    </citation>
    <scope>NUCLEOTIDE SEQUENCE [LARGE SCALE GENOMIC DNA]</scope>
    <source>
        <strain evidence="2 3">A5586</strain>
    </source>
</reference>
<keyword evidence="3" id="KW-1185">Reference proteome</keyword>
<feature type="compositionally biased region" description="Gly residues" evidence="1">
    <location>
        <begin position="117"/>
        <end position="143"/>
    </location>
</feature>
<feature type="region of interest" description="Disordered" evidence="1">
    <location>
        <begin position="111"/>
        <end position="165"/>
    </location>
</feature>
<dbReference type="Proteomes" id="UP001302072">
    <property type="component" value="Chromosome"/>
</dbReference>
<organism evidence="2 3">
    <name type="scientific">Stenotrophomonas oahuensis</name>
    <dbReference type="NCBI Taxonomy" id="3003271"/>
    <lineage>
        <taxon>Bacteria</taxon>
        <taxon>Pseudomonadati</taxon>
        <taxon>Pseudomonadota</taxon>
        <taxon>Gammaproteobacteria</taxon>
        <taxon>Lysobacterales</taxon>
        <taxon>Lysobacteraceae</taxon>
        <taxon>Stenotrophomonas</taxon>
    </lineage>
</organism>
<evidence type="ECO:0000313" key="3">
    <source>
        <dbReference type="Proteomes" id="UP001302072"/>
    </source>
</evidence>
<dbReference type="EMBL" id="CP115541">
    <property type="protein sequence ID" value="WNH54510.1"/>
    <property type="molecule type" value="Genomic_DNA"/>
</dbReference>
<evidence type="ECO:0000256" key="1">
    <source>
        <dbReference type="SAM" id="MobiDB-lite"/>
    </source>
</evidence>
<evidence type="ECO:0000313" key="2">
    <source>
        <dbReference type="EMBL" id="WNH54510.1"/>
    </source>
</evidence>
<accession>A0ABY9YVD2</accession>
<proteinExistence type="predicted"/>
<dbReference type="RefSeq" id="WP_311193600.1">
    <property type="nucleotide sequence ID" value="NZ_CP115541.1"/>
</dbReference>
<name>A0ABY9YVD2_9GAMM</name>
<sequence length="165" mass="16125">MSRKSKLRIRYLVALIGSLALIAIAGTISIDAGKLPYSEVNAAKNIGVFEDDVLRIAALTGLTGMYRTVHGSTSAPLGTVVDVTYADGTKEKGLVSCLGTMCTVPIEGTQQAAPGGSASGGDGSGGSGAAGGGGGIDTPGSGWGNPSPPICLNGPCEGSGTVTVG</sequence>